<feature type="non-terminal residue" evidence="4">
    <location>
        <position position="222"/>
    </location>
</feature>
<evidence type="ECO:0000256" key="1">
    <source>
        <dbReference type="ARBA" id="ARBA00023157"/>
    </source>
</evidence>
<evidence type="ECO:0000313" key="5">
    <source>
        <dbReference type="Proteomes" id="UP000276834"/>
    </source>
</evidence>
<dbReference type="GO" id="GO:0070831">
    <property type="term" value="P:basement membrane assembly"/>
    <property type="evidence" value="ECO:0007669"/>
    <property type="project" value="TreeGrafter"/>
</dbReference>
<dbReference type="AlphaFoldDB" id="A0A3L8SH80"/>
<dbReference type="OrthoDB" id="5985440at2759"/>
<reference evidence="4 5" key="1">
    <citation type="journal article" date="2018" name="Proc. R. Soc. B">
        <title>A non-coding region near Follistatin controls head colour polymorphism in the Gouldian finch.</title>
        <authorList>
            <person name="Toomey M.B."/>
            <person name="Marques C.I."/>
            <person name="Andrade P."/>
            <person name="Araujo P.M."/>
            <person name="Sabatino S."/>
            <person name="Gazda M.A."/>
            <person name="Afonso S."/>
            <person name="Lopes R.J."/>
            <person name="Corbo J.C."/>
            <person name="Carneiro M."/>
        </authorList>
    </citation>
    <scope>NUCLEOTIDE SEQUENCE [LARGE SCALE GENOMIC DNA]</scope>
    <source>
        <strain evidence="4">Red01</strain>
        <tissue evidence="4">Muscle</tissue>
    </source>
</reference>
<dbReference type="InterPro" id="IPR008211">
    <property type="entry name" value="Laminin_N"/>
</dbReference>
<dbReference type="InterPro" id="IPR050440">
    <property type="entry name" value="Laminin/Netrin_ECM"/>
</dbReference>
<dbReference type="EMBL" id="QUSF01000020">
    <property type="protein sequence ID" value="RLW02042.1"/>
    <property type="molecule type" value="Genomic_DNA"/>
</dbReference>
<evidence type="ECO:0000259" key="3">
    <source>
        <dbReference type="PROSITE" id="PS51117"/>
    </source>
</evidence>
<dbReference type="PANTHER" id="PTHR10574:SF279">
    <property type="entry name" value="LAMININ SUBUNIT BETA 4"/>
    <property type="match status" value="1"/>
</dbReference>
<evidence type="ECO:0000313" key="4">
    <source>
        <dbReference type="EMBL" id="RLW02042.1"/>
    </source>
</evidence>
<organism evidence="4 5">
    <name type="scientific">Chloebia gouldiae</name>
    <name type="common">Gouldian finch</name>
    <name type="synonym">Erythrura gouldiae</name>
    <dbReference type="NCBI Taxonomy" id="44316"/>
    <lineage>
        <taxon>Eukaryota</taxon>
        <taxon>Metazoa</taxon>
        <taxon>Chordata</taxon>
        <taxon>Craniata</taxon>
        <taxon>Vertebrata</taxon>
        <taxon>Euteleostomi</taxon>
        <taxon>Archelosauria</taxon>
        <taxon>Archosauria</taxon>
        <taxon>Dinosauria</taxon>
        <taxon>Saurischia</taxon>
        <taxon>Theropoda</taxon>
        <taxon>Coelurosauria</taxon>
        <taxon>Aves</taxon>
        <taxon>Neognathae</taxon>
        <taxon>Neoaves</taxon>
        <taxon>Telluraves</taxon>
        <taxon>Australaves</taxon>
        <taxon>Passeriformes</taxon>
        <taxon>Passeroidea</taxon>
        <taxon>Passeridae</taxon>
        <taxon>Chloebia</taxon>
    </lineage>
</organism>
<dbReference type="Gene3D" id="2.60.120.260">
    <property type="entry name" value="Galactose-binding domain-like"/>
    <property type="match status" value="2"/>
</dbReference>
<dbReference type="PROSITE" id="PS51117">
    <property type="entry name" value="LAMININ_NTER"/>
    <property type="match status" value="1"/>
</dbReference>
<comment type="caution">
    <text evidence="4">The sequence shown here is derived from an EMBL/GenBank/DDBJ whole genome shotgun (WGS) entry which is preliminary data.</text>
</comment>
<dbReference type="PANTHER" id="PTHR10574">
    <property type="entry name" value="NETRIN/LAMININ-RELATED"/>
    <property type="match status" value="1"/>
</dbReference>
<dbReference type="GO" id="GO:0007411">
    <property type="term" value="P:axon guidance"/>
    <property type="evidence" value="ECO:0007669"/>
    <property type="project" value="TreeGrafter"/>
</dbReference>
<keyword evidence="5" id="KW-1185">Reference proteome</keyword>
<evidence type="ECO:0000256" key="2">
    <source>
        <dbReference type="ARBA" id="ARBA00023292"/>
    </source>
</evidence>
<gene>
    <name evidence="4" type="ORF">DV515_00007500</name>
</gene>
<dbReference type="GO" id="GO:0034446">
    <property type="term" value="P:substrate adhesion-dependent cell spreading"/>
    <property type="evidence" value="ECO:0007669"/>
    <property type="project" value="TreeGrafter"/>
</dbReference>
<dbReference type="SMART" id="SM00136">
    <property type="entry name" value="LamNT"/>
    <property type="match status" value="1"/>
</dbReference>
<dbReference type="GO" id="GO:0009887">
    <property type="term" value="P:animal organ morphogenesis"/>
    <property type="evidence" value="ECO:0007669"/>
    <property type="project" value="TreeGrafter"/>
</dbReference>
<sequence>AEEKCFLCDSRYPYNPYTQHNSHMVENVITTFEPKRRKKWWQSENGIDHTFRPAAMLVERSTDFGQTWKVFRYFAHDCAASFPNISSGPAKSVGDVVCDSRYSDIEPSTEGEVLSSVCLYEFKSFVELKVVLKALDPIFEIENPYVPYIQDLITLTNLRINFTKLHTLGDALLGRRHSDPLEKYYYAIYEMVVQGSCFCNGHASQCDSMQNLRGDVFHQSGM</sequence>
<name>A0A3L8SH80_CHLGU</name>
<keyword evidence="2" id="KW-0424">Laminin EGF-like domain</keyword>
<proteinExistence type="predicted"/>
<protein>
    <recommendedName>
        <fullName evidence="3">Laminin N-terminal domain-containing protein</fullName>
    </recommendedName>
</protein>
<dbReference type="GO" id="GO:0009888">
    <property type="term" value="P:tissue development"/>
    <property type="evidence" value="ECO:0007669"/>
    <property type="project" value="TreeGrafter"/>
</dbReference>
<dbReference type="Pfam" id="PF00055">
    <property type="entry name" value="Laminin_N"/>
    <property type="match status" value="2"/>
</dbReference>
<accession>A0A3L8SH80</accession>
<keyword evidence="1" id="KW-1015">Disulfide bond</keyword>
<feature type="non-terminal residue" evidence="4">
    <location>
        <position position="1"/>
    </location>
</feature>
<dbReference type="Proteomes" id="UP000276834">
    <property type="component" value="Unassembled WGS sequence"/>
</dbReference>
<feature type="domain" description="Laminin N-terminal" evidence="3">
    <location>
        <begin position="1"/>
        <end position="196"/>
    </location>
</feature>
<dbReference type="GO" id="GO:0016477">
    <property type="term" value="P:cell migration"/>
    <property type="evidence" value="ECO:0007669"/>
    <property type="project" value="TreeGrafter"/>
</dbReference>
<dbReference type="GO" id="GO:0043256">
    <property type="term" value="C:laminin complex"/>
    <property type="evidence" value="ECO:0007669"/>
    <property type="project" value="TreeGrafter"/>
</dbReference>